<protein>
    <submittedName>
        <fullName evidence="2">Uncharacterized protein</fullName>
    </submittedName>
</protein>
<name>A0A2G8TLC2_9BURK</name>
<gene>
    <name evidence="2" type="ORF">CR105_01360</name>
</gene>
<dbReference type="Proteomes" id="UP000230390">
    <property type="component" value="Unassembled WGS sequence"/>
</dbReference>
<comment type="caution">
    <text evidence="2">The sequence shown here is derived from an EMBL/GenBank/DDBJ whole genome shotgun (WGS) entry which is preliminary data.</text>
</comment>
<evidence type="ECO:0000313" key="3">
    <source>
        <dbReference type="Proteomes" id="UP000230390"/>
    </source>
</evidence>
<evidence type="ECO:0000313" key="2">
    <source>
        <dbReference type="EMBL" id="PIL46826.1"/>
    </source>
</evidence>
<proteinExistence type="predicted"/>
<reference evidence="2 3" key="1">
    <citation type="submission" date="2017-10" db="EMBL/GenBank/DDBJ databases">
        <title>Massilia psychrophilum sp. nov., a novel purple-pigmented bacterium isolated from Tianshan glacier, Xinjiang Municipality, China.</title>
        <authorList>
            <person name="Wang H."/>
        </authorList>
    </citation>
    <scope>NUCLEOTIDE SEQUENCE [LARGE SCALE GENOMIC DNA]</scope>
    <source>
        <strain evidence="2 3">JCM 30074</strain>
    </source>
</reference>
<dbReference type="AlphaFoldDB" id="A0A2G8TLC2"/>
<feature type="coiled-coil region" evidence="1">
    <location>
        <begin position="32"/>
        <end position="59"/>
    </location>
</feature>
<keyword evidence="3" id="KW-1185">Reference proteome</keyword>
<sequence>MNGVLVYRPDDNSFIALYPDEWLICRADGHGNQTAIEELQEANRDVTEKSLKLQHLLQQPNSAKRDIAQAKAELDVALNILSIKSDAAKKRVAAIKSQKTDANKLVELLPLTLKRIGGRTHTPVYVSGERLRTALADRRVYMVEGPAERKKHPKEKLFNGTTLNADQVRKRISDQVQDKAKFEKKWKLAPKDADQFSGIFTDWAKVMGTTVTAFLEREQKEIIEGIIKADNLDPKNPYRTIDMKPEAQFMRWSAGAGAEATFTPFQGSLYDARDRNWGQRFKRAAKSAQFGIKANAEASFAVGEAKVETTLYMPHAAGWHLDPTFVGQPFDFGYFRFRADLTLYALAGASVAMEAGAALLITGDKQGVHGTPRN</sequence>
<accession>A0A2G8TLC2</accession>
<organism evidence="2 3">
    <name type="scientific">Massilia eurypsychrophila</name>
    <dbReference type="NCBI Taxonomy" id="1485217"/>
    <lineage>
        <taxon>Bacteria</taxon>
        <taxon>Pseudomonadati</taxon>
        <taxon>Pseudomonadota</taxon>
        <taxon>Betaproteobacteria</taxon>
        <taxon>Burkholderiales</taxon>
        <taxon>Oxalobacteraceae</taxon>
        <taxon>Telluria group</taxon>
        <taxon>Massilia</taxon>
    </lineage>
</organism>
<dbReference type="EMBL" id="PDOC01000001">
    <property type="protein sequence ID" value="PIL46826.1"/>
    <property type="molecule type" value="Genomic_DNA"/>
</dbReference>
<keyword evidence="1" id="KW-0175">Coiled coil</keyword>
<evidence type="ECO:0000256" key="1">
    <source>
        <dbReference type="SAM" id="Coils"/>
    </source>
</evidence>